<dbReference type="VEuPathDB" id="FungiDB:TRIVIDRAFT_129217"/>
<dbReference type="PANTHER" id="PTHR46082:SF11">
    <property type="entry name" value="AAA+ ATPASE DOMAIN-CONTAINING PROTEIN-RELATED"/>
    <property type="match status" value="1"/>
</dbReference>
<dbReference type="InterPro" id="IPR000845">
    <property type="entry name" value="Nucleoside_phosphorylase_d"/>
</dbReference>
<dbReference type="SUPFAM" id="SSF53167">
    <property type="entry name" value="Purine and uridine phosphorylases"/>
    <property type="match status" value="1"/>
</dbReference>
<gene>
    <name evidence="2" type="ORF">TRIVIDRAFT_129217</name>
</gene>
<dbReference type="EMBL" id="ABDF02000086">
    <property type="protein sequence ID" value="EHK18466.1"/>
    <property type="molecule type" value="Genomic_DNA"/>
</dbReference>
<dbReference type="AlphaFoldDB" id="G9N4E1"/>
<dbReference type="RefSeq" id="XP_013952664.1">
    <property type="nucleotide sequence ID" value="XM_014097189.1"/>
</dbReference>
<keyword evidence="3" id="KW-1185">Reference proteome</keyword>
<dbReference type="GO" id="GO:0003824">
    <property type="term" value="F:catalytic activity"/>
    <property type="evidence" value="ECO:0007669"/>
    <property type="project" value="InterPro"/>
</dbReference>
<protein>
    <recommendedName>
        <fullName evidence="1">Nucleoside phosphorylase domain-containing protein</fullName>
    </recommendedName>
</protein>
<dbReference type="CDD" id="cd09008">
    <property type="entry name" value="MTAN"/>
    <property type="match status" value="1"/>
</dbReference>
<dbReference type="InterPro" id="IPR053137">
    <property type="entry name" value="NLR-like"/>
</dbReference>
<dbReference type="OrthoDB" id="20872at2759"/>
<dbReference type="InterPro" id="IPR035994">
    <property type="entry name" value="Nucleoside_phosphorylase_sf"/>
</dbReference>
<dbReference type="Pfam" id="PF01048">
    <property type="entry name" value="PNP_UDP_1"/>
    <property type="match status" value="1"/>
</dbReference>
<dbReference type="InParanoid" id="G9N4E1"/>
<reference evidence="2 3" key="1">
    <citation type="journal article" date="2011" name="Genome Biol.">
        <title>Comparative genome sequence analysis underscores mycoparasitism as the ancestral life style of Trichoderma.</title>
        <authorList>
            <person name="Kubicek C.P."/>
            <person name="Herrera-Estrella A."/>
            <person name="Seidl-Seiboth V."/>
            <person name="Martinez D.A."/>
            <person name="Druzhinina I.S."/>
            <person name="Thon M."/>
            <person name="Zeilinger S."/>
            <person name="Casas-Flores S."/>
            <person name="Horwitz B.A."/>
            <person name="Mukherjee P.K."/>
            <person name="Mukherjee M."/>
            <person name="Kredics L."/>
            <person name="Alcaraz L.D."/>
            <person name="Aerts A."/>
            <person name="Antal Z."/>
            <person name="Atanasova L."/>
            <person name="Cervantes-Badillo M.G."/>
            <person name="Challacombe J."/>
            <person name="Chertkov O."/>
            <person name="McCluskey K."/>
            <person name="Coulpier F."/>
            <person name="Deshpande N."/>
            <person name="von Doehren H."/>
            <person name="Ebbole D.J."/>
            <person name="Esquivel-Naranjo E.U."/>
            <person name="Fekete E."/>
            <person name="Flipphi M."/>
            <person name="Glaser F."/>
            <person name="Gomez-Rodriguez E.Y."/>
            <person name="Gruber S."/>
            <person name="Han C."/>
            <person name="Henrissat B."/>
            <person name="Hermosa R."/>
            <person name="Hernandez-Onate M."/>
            <person name="Karaffa L."/>
            <person name="Kosti I."/>
            <person name="Le Crom S."/>
            <person name="Lindquist E."/>
            <person name="Lucas S."/>
            <person name="Luebeck M."/>
            <person name="Luebeck P.S."/>
            <person name="Margeot A."/>
            <person name="Metz B."/>
            <person name="Misra M."/>
            <person name="Nevalainen H."/>
            <person name="Omann M."/>
            <person name="Packer N."/>
            <person name="Perrone G."/>
            <person name="Uresti-Rivera E.E."/>
            <person name="Salamov A."/>
            <person name="Schmoll M."/>
            <person name="Seiboth B."/>
            <person name="Shapiro H."/>
            <person name="Sukno S."/>
            <person name="Tamayo-Ramos J.A."/>
            <person name="Tisch D."/>
            <person name="Wiest A."/>
            <person name="Wilkinson H.H."/>
            <person name="Zhang M."/>
            <person name="Coutinho P.M."/>
            <person name="Kenerley C.M."/>
            <person name="Monte E."/>
            <person name="Baker S.E."/>
            <person name="Grigoriev I.V."/>
        </authorList>
    </citation>
    <scope>NUCLEOTIDE SEQUENCE [LARGE SCALE GENOMIC DNA]</scope>
    <source>
        <strain evidence="3">Gv29-8 / FGSC 10586</strain>
    </source>
</reference>
<dbReference type="Proteomes" id="UP000007115">
    <property type="component" value="Unassembled WGS sequence"/>
</dbReference>
<dbReference type="STRING" id="413071.G9N4E1"/>
<dbReference type="OMA" id="PMGRIGN"/>
<organism evidence="2 3">
    <name type="scientific">Hypocrea virens (strain Gv29-8 / FGSC 10586)</name>
    <name type="common">Gliocladium virens</name>
    <name type="synonym">Trichoderma virens</name>
    <dbReference type="NCBI Taxonomy" id="413071"/>
    <lineage>
        <taxon>Eukaryota</taxon>
        <taxon>Fungi</taxon>
        <taxon>Dikarya</taxon>
        <taxon>Ascomycota</taxon>
        <taxon>Pezizomycotina</taxon>
        <taxon>Sordariomycetes</taxon>
        <taxon>Hypocreomycetidae</taxon>
        <taxon>Hypocreales</taxon>
        <taxon>Hypocreaceae</taxon>
        <taxon>Trichoderma</taxon>
    </lineage>
</organism>
<feature type="domain" description="Nucleoside phosphorylase" evidence="1">
    <location>
        <begin position="4"/>
        <end position="290"/>
    </location>
</feature>
<dbReference type="PANTHER" id="PTHR46082">
    <property type="entry name" value="ATP/GTP-BINDING PROTEIN-RELATED"/>
    <property type="match status" value="1"/>
</dbReference>
<dbReference type="Gene3D" id="3.40.50.1580">
    <property type="entry name" value="Nucleoside phosphorylase domain"/>
    <property type="match status" value="1"/>
</dbReference>
<accession>G9N4E1</accession>
<dbReference type="eggNOG" id="KOG4177">
    <property type="taxonomic scope" value="Eukaryota"/>
</dbReference>
<feature type="non-terminal residue" evidence="2">
    <location>
        <position position="306"/>
    </location>
</feature>
<evidence type="ECO:0000313" key="2">
    <source>
        <dbReference type="EMBL" id="EHK18466.1"/>
    </source>
</evidence>
<feature type="non-terminal residue" evidence="2">
    <location>
        <position position="1"/>
    </location>
</feature>
<evidence type="ECO:0000313" key="3">
    <source>
        <dbReference type="Proteomes" id="UP000007115"/>
    </source>
</evidence>
<sequence>DYTIGWVCALPKEQTAALYMLETKHEDLPNPINDHNAYYLGNIGQHNIVIACLPMGRIGNNSSAVVATRMISTFPNIKIGLMVGIGGGVPPKVRLGDVVVSCAKNGYPGVIQWDMGKTEKDGFKRTGSLDNPPTALLTAISKFDTDPTESRAKMSKYLADFKSRKSDFITTDTLKDVLYKSSYIHAGRSQNCNLCDESKILKIPKREGMMIHYGLIASGNQVVKDAVFRNKLRKDFEGNLLCLEMEAAGLMNDFPCIVIRGICDYADSHKNKAWQEHAAAVAAAYAKTLLTMLPVSDINRMQTIKG</sequence>
<dbReference type="GO" id="GO:0009116">
    <property type="term" value="P:nucleoside metabolic process"/>
    <property type="evidence" value="ECO:0007669"/>
    <property type="project" value="InterPro"/>
</dbReference>
<proteinExistence type="predicted"/>
<comment type="caution">
    <text evidence="2">The sequence shown here is derived from an EMBL/GenBank/DDBJ whole genome shotgun (WGS) entry which is preliminary data.</text>
</comment>
<dbReference type="HOGENOM" id="CLU_000288_34_22_1"/>
<dbReference type="GeneID" id="25787457"/>
<name>G9N4E1_HYPVG</name>
<evidence type="ECO:0000259" key="1">
    <source>
        <dbReference type="Pfam" id="PF01048"/>
    </source>
</evidence>